<evidence type="ECO:0000256" key="11">
    <source>
        <dbReference type="ARBA" id="ARBA00035585"/>
    </source>
</evidence>
<gene>
    <name evidence="12 13" type="primary">crcB</name>
    <name evidence="12" type="synonym">fluC</name>
    <name evidence="13" type="ORF">I2F25_08005</name>
</gene>
<comment type="catalytic activity">
    <reaction evidence="11">
        <text>fluoride(in) = fluoride(out)</text>
        <dbReference type="Rhea" id="RHEA:76159"/>
        <dbReference type="ChEBI" id="CHEBI:17051"/>
    </reaction>
    <physiologicalReaction direction="left-to-right" evidence="11">
        <dbReference type="Rhea" id="RHEA:76160"/>
    </physiologicalReaction>
</comment>
<evidence type="ECO:0000256" key="10">
    <source>
        <dbReference type="ARBA" id="ARBA00035120"/>
    </source>
</evidence>
<keyword evidence="9 12" id="KW-0407">Ion channel</keyword>
<accession>A0ABU6DTE9</accession>
<dbReference type="Pfam" id="PF02537">
    <property type="entry name" value="CRCB"/>
    <property type="match status" value="1"/>
</dbReference>
<keyword evidence="2 12" id="KW-1003">Cell membrane</keyword>
<feature type="transmembrane region" description="Helical" evidence="12">
    <location>
        <begin position="38"/>
        <end position="60"/>
    </location>
</feature>
<feature type="transmembrane region" description="Helical" evidence="12">
    <location>
        <begin position="99"/>
        <end position="123"/>
    </location>
</feature>
<dbReference type="Proteomes" id="UP001339883">
    <property type="component" value="Unassembled WGS sequence"/>
</dbReference>
<dbReference type="NCBIfam" id="NF010792">
    <property type="entry name" value="PRK14196.1"/>
    <property type="match status" value="1"/>
</dbReference>
<evidence type="ECO:0000256" key="7">
    <source>
        <dbReference type="ARBA" id="ARBA00023065"/>
    </source>
</evidence>
<dbReference type="NCBIfam" id="TIGR00494">
    <property type="entry name" value="crcB"/>
    <property type="match status" value="1"/>
</dbReference>
<evidence type="ECO:0000256" key="5">
    <source>
        <dbReference type="ARBA" id="ARBA00022989"/>
    </source>
</evidence>
<name>A0ABU6DTE9_9GAMM</name>
<keyword evidence="4 12" id="KW-0812">Transmembrane</keyword>
<comment type="function">
    <text evidence="12">Fluoride-specific ion channel. Important for reducing fluoride concentration in the cell, thus reducing its toxicity.</text>
</comment>
<evidence type="ECO:0000256" key="9">
    <source>
        <dbReference type="ARBA" id="ARBA00023303"/>
    </source>
</evidence>
<keyword evidence="3" id="KW-0997">Cell inner membrane</keyword>
<evidence type="ECO:0000256" key="6">
    <source>
        <dbReference type="ARBA" id="ARBA00023053"/>
    </source>
</evidence>
<keyword evidence="8 12" id="KW-0472">Membrane</keyword>
<comment type="subcellular location">
    <subcellularLocation>
        <location evidence="1 12">Cell membrane</location>
        <topology evidence="1 12">Multi-pass membrane protein</topology>
    </subcellularLocation>
</comment>
<keyword evidence="12" id="KW-0813">Transport</keyword>
<proteinExistence type="inferred from homology"/>
<evidence type="ECO:0000313" key="13">
    <source>
        <dbReference type="EMBL" id="MEB5476980.1"/>
    </source>
</evidence>
<feature type="binding site" evidence="12">
    <location>
        <position position="77"/>
    </location>
    <ligand>
        <name>Na(+)</name>
        <dbReference type="ChEBI" id="CHEBI:29101"/>
        <note>structural</note>
    </ligand>
</feature>
<keyword evidence="5 12" id="KW-1133">Transmembrane helix</keyword>
<dbReference type="EMBL" id="VTDN01000005">
    <property type="protein sequence ID" value="MEB5476980.1"/>
    <property type="molecule type" value="Genomic_DNA"/>
</dbReference>
<keyword evidence="14" id="KW-1185">Reference proteome</keyword>
<keyword evidence="12" id="KW-0479">Metal-binding</keyword>
<feature type="transmembrane region" description="Helical" evidence="12">
    <location>
        <begin position="6"/>
        <end position="26"/>
    </location>
</feature>
<keyword evidence="6 12" id="KW-0915">Sodium</keyword>
<evidence type="ECO:0000256" key="3">
    <source>
        <dbReference type="ARBA" id="ARBA00022519"/>
    </source>
</evidence>
<organism evidence="13 14">
    <name type="scientific">Acinetobacter pollinis</name>
    <dbReference type="NCBI Taxonomy" id="2605270"/>
    <lineage>
        <taxon>Bacteria</taxon>
        <taxon>Pseudomonadati</taxon>
        <taxon>Pseudomonadota</taxon>
        <taxon>Gammaproteobacteria</taxon>
        <taxon>Moraxellales</taxon>
        <taxon>Moraxellaceae</taxon>
        <taxon>Acinetobacter</taxon>
    </lineage>
</organism>
<evidence type="ECO:0000256" key="2">
    <source>
        <dbReference type="ARBA" id="ARBA00022475"/>
    </source>
</evidence>
<dbReference type="PANTHER" id="PTHR28259">
    <property type="entry name" value="FLUORIDE EXPORT PROTEIN 1-RELATED"/>
    <property type="match status" value="1"/>
</dbReference>
<evidence type="ECO:0000256" key="4">
    <source>
        <dbReference type="ARBA" id="ARBA00022692"/>
    </source>
</evidence>
<sequence length="126" mass="13631">MYYSLVAIALGSILGGWSRWWVGLKLNNLHPSIPMGTVAVNLIGGFIIGFAIAFFAQSQLSQNYKLFVITGFCGGLTTFSTFSLEVVTLLQQGRISTAMLVISIHVIGALLCTMAGMAVFQWWHGA</sequence>
<dbReference type="InterPro" id="IPR003691">
    <property type="entry name" value="FluC"/>
</dbReference>
<feature type="transmembrane region" description="Helical" evidence="12">
    <location>
        <begin position="66"/>
        <end position="87"/>
    </location>
</feature>
<reference evidence="13 14" key="1">
    <citation type="submission" date="2019-08" db="EMBL/GenBank/DDBJ databases">
        <title>Five species of Acinetobacter isolated from floral nectar and animal pollinators.</title>
        <authorList>
            <person name="Hendry T.A."/>
        </authorList>
    </citation>
    <scope>NUCLEOTIDE SEQUENCE [LARGE SCALE GENOMIC DNA]</scope>
    <source>
        <strain evidence="13 14">MD18.27</strain>
    </source>
</reference>
<dbReference type="PANTHER" id="PTHR28259:SF1">
    <property type="entry name" value="FLUORIDE EXPORT PROTEIN 1-RELATED"/>
    <property type="match status" value="1"/>
</dbReference>
<evidence type="ECO:0000256" key="1">
    <source>
        <dbReference type="ARBA" id="ARBA00004651"/>
    </source>
</evidence>
<evidence type="ECO:0000313" key="14">
    <source>
        <dbReference type="Proteomes" id="UP001339883"/>
    </source>
</evidence>
<comment type="caution">
    <text evidence="13">The sequence shown here is derived from an EMBL/GenBank/DDBJ whole genome shotgun (WGS) entry which is preliminary data.</text>
</comment>
<feature type="binding site" evidence="12">
    <location>
        <position position="74"/>
    </location>
    <ligand>
        <name>Na(+)</name>
        <dbReference type="ChEBI" id="CHEBI:29101"/>
        <note>structural</note>
    </ligand>
</feature>
<dbReference type="RefSeq" id="WP_237411724.1">
    <property type="nucleotide sequence ID" value="NZ_VTDN01000005.1"/>
</dbReference>
<evidence type="ECO:0000256" key="12">
    <source>
        <dbReference type="HAMAP-Rule" id="MF_00454"/>
    </source>
</evidence>
<comment type="similarity">
    <text evidence="10 12">Belongs to the fluoride channel Fluc/FEX (TC 1.A.43) family.</text>
</comment>
<keyword evidence="7 12" id="KW-0406">Ion transport</keyword>
<protein>
    <recommendedName>
        <fullName evidence="12">Fluoride-specific ion channel FluC</fullName>
    </recommendedName>
</protein>
<evidence type="ECO:0000256" key="8">
    <source>
        <dbReference type="ARBA" id="ARBA00023136"/>
    </source>
</evidence>
<comment type="activity regulation">
    <text evidence="12">Na(+) is not transported, but it plays an essential structural role and its presence is essential for fluoride channel function.</text>
</comment>
<dbReference type="HAMAP" id="MF_00454">
    <property type="entry name" value="FluC"/>
    <property type="match status" value="1"/>
</dbReference>